<proteinExistence type="predicted"/>
<evidence type="ECO:0000256" key="1">
    <source>
        <dbReference type="SAM" id="MobiDB-lite"/>
    </source>
</evidence>
<keyword evidence="3" id="KW-1185">Reference proteome</keyword>
<sequence length="400" mass="44303">MEPPAEWATTTKLESRLDEASARKHPGCTWPPEKAASHQRSQMVAAWQGNGIRQLHEPHVGGVPRSILQRLLATPSESGPGTPLHSPRRRCSAASAAVAAMVHSPRAFASNDRLVLEKRDPTAQTVPCQCFSPVFPTPEFGSYESSSNGSSRCNSPIPTSPFPDRPIPSDDEEDENEDDVVMLRQQVALLVKSLEDEKKRRASEQQLMQTKIIELQGLIRGNEHEEMGSYGVRKTSLGFLSARENERLENNQVRRWSAPLEEDEGVKVSSCGCSRKQQDSNGEAAAKLQLTRLRARMHAIVIDAQRETQSLRSQLDATKRSHNKREKELKLETTIKVAALEQKHAVATTRLAQQAASSDAQVEKLEAEKLELLAVVQAQQEQLRQLKLALGGKQIVDASR</sequence>
<feature type="region of interest" description="Disordered" evidence="1">
    <location>
        <begin position="1"/>
        <end position="43"/>
    </location>
</feature>
<feature type="compositionally biased region" description="Basic and acidic residues" evidence="1">
    <location>
        <begin position="13"/>
        <end position="22"/>
    </location>
</feature>
<evidence type="ECO:0000313" key="2">
    <source>
        <dbReference type="EMBL" id="KAL3670013.1"/>
    </source>
</evidence>
<reference evidence="2 3" key="1">
    <citation type="submission" date="2024-09" db="EMBL/GenBank/DDBJ databases">
        <title>Genome sequencing and assembly of Phytophthora oleae, isolate VK10A, causative agent of rot of olive drupes.</title>
        <authorList>
            <person name="Conti Taguali S."/>
            <person name="Riolo M."/>
            <person name="La Spada F."/>
            <person name="Cacciola S.O."/>
            <person name="Dionisio G."/>
        </authorList>
    </citation>
    <scope>NUCLEOTIDE SEQUENCE [LARGE SCALE GENOMIC DNA]</scope>
    <source>
        <strain evidence="2 3">VK10A</strain>
    </source>
</reference>
<feature type="region of interest" description="Disordered" evidence="1">
    <location>
        <begin position="141"/>
        <end position="178"/>
    </location>
</feature>
<name>A0ABD3FTC3_9STRA</name>
<dbReference type="Proteomes" id="UP001632037">
    <property type="component" value="Unassembled WGS sequence"/>
</dbReference>
<accession>A0ABD3FTC3</accession>
<gene>
    <name evidence="2" type="ORF">V7S43_005385</name>
</gene>
<comment type="caution">
    <text evidence="2">The sequence shown here is derived from an EMBL/GenBank/DDBJ whole genome shotgun (WGS) entry which is preliminary data.</text>
</comment>
<protein>
    <submittedName>
        <fullName evidence="2">Uncharacterized protein</fullName>
    </submittedName>
</protein>
<dbReference type="AlphaFoldDB" id="A0ABD3FTC3"/>
<feature type="compositionally biased region" description="Acidic residues" evidence="1">
    <location>
        <begin position="169"/>
        <end position="178"/>
    </location>
</feature>
<feature type="compositionally biased region" description="Low complexity" evidence="1">
    <location>
        <begin position="141"/>
        <end position="155"/>
    </location>
</feature>
<organism evidence="2 3">
    <name type="scientific">Phytophthora oleae</name>
    <dbReference type="NCBI Taxonomy" id="2107226"/>
    <lineage>
        <taxon>Eukaryota</taxon>
        <taxon>Sar</taxon>
        <taxon>Stramenopiles</taxon>
        <taxon>Oomycota</taxon>
        <taxon>Peronosporomycetes</taxon>
        <taxon>Peronosporales</taxon>
        <taxon>Peronosporaceae</taxon>
        <taxon>Phytophthora</taxon>
    </lineage>
</organism>
<dbReference type="EMBL" id="JBIMZQ010000008">
    <property type="protein sequence ID" value="KAL3670013.1"/>
    <property type="molecule type" value="Genomic_DNA"/>
</dbReference>
<evidence type="ECO:0000313" key="3">
    <source>
        <dbReference type="Proteomes" id="UP001632037"/>
    </source>
</evidence>